<dbReference type="Proteomes" id="UP000275846">
    <property type="component" value="Unassembled WGS sequence"/>
</dbReference>
<keyword evidence="1" id="KW-1133">Transmembrane helix</keyword>
<accession>A0A183T6A2</accession>
<dbReference type="WBParaSite" id="SSLN_0001245101-mRNA-1">
    <property type="protein sequence ID" value="SSLN_0001245101-mRNA-1"/>
    <property type="gene ID" value="SSLN_0001245101"/>
</dbReference>
<reference evidence="2 3" key="2">
    <citation type="submission" date="2018-11" db="EMBL/GenBank/DDBJ databases">
        <authorList>
            <consortium name="Pathogen Informatics"/>
        </authorList>
    </citation>
    <scope>NUCLEOTIDE SEQUENCE [LARGE SCALE GENOMIC DNA]</scope>
    <source>
        <strain evidence="2 3">NST_G2</strain>
    </source>
</reference>
<proteinExistence type="predicted"/>
<dbReference type="STRING" id="70667.A0A183T6A2"/>
<evidence type="ECO:0000313" key="4">
    <source>
        <dbReference type="WBParaSite" id="SSLN_0001245101-mRNA-1"/>
    </source>
</evidence>
<name>A0A183T6A2_SCHSO</name>
<keyword evidence="3" id="KW-1185">Reference proteome</keyword>
<dbReference type="OrthoDB" id="10070965at2759"/>
<dbReference type="AlphaFoldDB" id="A0A183T6A2"/>
<evidence type="ECO:0000313" key="3">
    <source>
        <dbReference type="Proteomes" id="UP000275846"/>
    </source>
</evidence>
<dbReference type="EMBL" id="UYSU01036948">
    <property type="protein sequence ID" value="VDL98385.1"/>
    <property type="molecule type" value="Genomic_DNA"/>
</dbReference>
<gene>
    <name evidence="2" type="ORF">SSLN_LOCUS12000</name>
</gene>
<keyword evidence="1" id="KW-0812">Transmembrane</keyword>
<feature type="transmembrane region" description="Helical" evidence="1">
    <location>
        <begin position="29"/>
        <end position="44"/>
    </location>
</feature>
<sequence length="47" mass="6075">MWHEARKQEKHIRSILIDYRKRAERRQDFYARIVCFIIFLRVYFKPF</sequence>
<reference evidence="4" key="1">
    <citation type="submission" date="2016-06" db="UniProtKB">
        <authorList>
            <consortium name="WormBaseParasite"/>
        </authorList>
    </citation>
    <scope>IDENTIFICATION</scope>
</reference>
<protein>
    <submittedName>
        <fullName evidence="4">Transposase</fullName>
    </submittedName>
</protein>
<evidence type="ECO:0000256" key="1">
    <source>
        <dbReference type="SAM" id="Phobius"/>
    </source>
</evidence>
<organism evidence="4">
    <name type="scientific">Schistocephalus solidus</name>
    <name type="common">Tapeworm</name>
    <dbReference type="NCBI Taxonomy" id="70667"/>
    <lineage>
        <taxon>Eukaryota</taxon>
        <taxon>Metazoa</taxon>
        <taxon>Spiralia</taxon>
        <taxon>Lophotrochozoa</taxon>
        <taxon>Platyhelminthes</taxon>
        <taxon>Cestoda</taxon>
        <taxon>Eucestoda</taxon>
        <taxon>Diphyllobothriidea</taxon>
        <taxon>Diphyllobothriidae</taxon>
        <taxon>Schistocephalus</taxon>
    </lineage>
</organism>
<keyword evidence="1" id="KW-0472">Membrane</keyword>
<evidence type="ECO:0000313" key="2">
    <source>
        <dbReference type="EMBL" id="VDL98385.1"/>
    </source>
</evidence>